<organism evidence="1 2">
    <name type="scientific">Suillus luteus UH-Slu-Lm8-n1</name>
    <dbReference type="NCBI Taxonomy" id="930992"/>
    <lineage>
        <taxon>Eukaryota</taxon>
        <taxon>Fungi</taxon>
        <taxon>Dikarya</taxon>
        <taxon>Basidiomycota</taxon>
        <taxon>Agaricomycotina</taxon>
        <taxon>Agaricomycetes</taxon>
        <taxon>Agaricomycetidae</taxon>
        <taxon>Boletales</taxon>
        <taxon>Suillineae</taxon>
        <taxon>Suillaceae</taxon>
        <taxon>Suillus</taxon>
    </lineage>
</organism>
<dbReference type="HOGENOM" id="CLU_006344_14_1_1"/>
<sequence>MDQSHDVWYRDPHEVVQNMLTNPDYATEMDYRPYRKFSTDGNACQWQDFMSGDWAWNQADIISKDPDTTGSTFVPVILGSDKKTVSVATGASDYYPLYVSIGNVRNNVRCAHCDAVAVIGFLAMPKTTKEHASCPKYRKYRRQLFHSSISKILENLRPGMTKPEVMHFGDGHYWRVIYGLGPYITDYEEQVLLACIVHSWCPRCMSHRKNLDANSLCRSHNHTEALIEEVSSTDLWDEYGVIHNLVPFTNDFPRVDIYQLIAPDLLHQLIKGTFKDHLVDWVGKYLHHVHGKKGAEKIQDEIDRRYVLLRLVYARHEVHDGGIMIRFLCEYLRMFVWISGCPVLTGGYVPTDVVRTFHAFLEFCYLVQHNIITESTLVQIQDALDRFHRYRKVFESTGVVPTFSLPQQHSCSHYILLVRLFGTPNGLCSSITETKHIKAVKEPWRHSSHYKALGQMLVTNQHLDKLAASRIDFKSHGMLNGTCLSETLRVLSDLPDANQPGQLNDNNIVLLPDLDITIQGDNEEGEVIDGPTLMQAHVHFQHRVERKRARTIPDLSAELAIPHLYNILRQFLFGQVNLDDKRSPSEVPLTCFPQFNGKIQVFNSVSSTFYAPSDRSGIGGMR</sequence>
<reference evidence="2" key="2">
    <citation type="submission" date="2015-01" db="EMBL/GenBank/DDBJ databases">
        <title>Evolutionary Origins and Diversification of the Mycorrhizal Mutualists.</title>
        <authorList>
            <consortium name="DOE Joint Genome Institute"/>
            <consortium name="Mycorrhizal Genomics Consortium"/>
            <person name="Kohler A."/>
            <person name="Kuo A."/>
            <person name="Nagy L.G."/>
            <person name="Floudas D."/>
            <person name="Copeland A."/>
            <person name="Barry K.W."/>
            <person name="Cichocki N."/>
            <person name="Veneault-Fourrey C."/>
            <person name="LaButti K."/>
            <person name="Lindquist E.A."/>
            <person name="Lipzen A."/>
            <person name="Lundell T."/>
            <person name="Morin E."/>
            <person name="Murat C."/>
            <person name="Riley R."/>
            <person name="Ohm R."/>
            <person name="Sun H."/>
            <person name="Tunlid A."/>
            <person name="Henrissat B."/>
            <person name="Grigoriev I.V."/>
            <person name="Hibbett D.S."/>
            <person name="Martin F."/>
        </authorList>
    </citation>
    <scope>NUCLEOTIDE SEQUENCE [LARGE SCALE GENOMIC DNA]</scope>
    <source>
        <strain evidence="2">UH-Slu-Lm8-n1</strain>
    </source>
</reference>
<dbReference type="InterPro" id="IPR041078">
    <property type="entry name" value="Plavaka"/>
</dbReference>
<dbReference type="EMBL" id="KN835733">
    <property type="protein sequence ID" value="KIK34572.1"/>
    <property type="molecule type" value="Genomic_DNA"/>
</dbReference>
<name>A0A0D0AJZ3_9AGAM</name>
<dbReference type="Proteomes" id="UP000054485">
    <property type="component" value="Unassembled WGS sequence"/>
</dbReference>
<accession>A0A0D0AJZ3</accession>
<keyword evidence="2" id="KW-1185">Reference proteome</keyword>
<dbReference type="AlphaFoldDB" id="A0A0D0AJZ3"/>
<reference evidence="1 2" key="1">
    <citation type="submission" date="2014-04" db="EMBL/GenBank/DDBJ databases">
        <authorList>
            <consortium name="DOE Joint Genome Institute"/>
            <person name="Kuo A."/>
            <person name="Ruytinx J."/>
            <person name="Rineau F."/>
            <person name="Colpaert J."/>
            <person name="Kohler A."/>
            <person name="Nagy L.G."/>
            <person name="Floudas D."/>
            <person name="Copeland A."/>
            <person name="Barry K.W."/>
            <person name="Cichocki N."/>
            <person name="Veneault-Fourrey C."/>
            <person name="LaButti K."/>
            <person name="Lindquist E.A."/>
            <person name="Lipzen A."/>
            <person name="Lundell T."/>
            <person name="Morin E."/>
            <person name="Murat C."/>
            <person name="Sun H."/>
            <person name="Tunlid A."/>
            <person name="Henrissat B."/>
            <person name="Grigoriev I.V."/>
            <person name="Hibbett D.S."/>
            <person name="Martin F."/>
            <person name="Nordberg H.P."/>
            <person name="Cantor M.N."/>
            <person name="Hua S.X."/>
        </authorList>
    </citation>
    <scope>NUCLEOTIDE SEQUENCE [LARGE SCALE GENOMIC DNA]</scope>
    <source>
        <strain evidence="1 2">UH-Slu-Lm8-n1</strain>
    </source>
</reference>
<dbReference type="STRING" id="930992.A0A0D0AJZ3"/>
<dbReference type="OrthoDB" id="3199698at2759"/>
<evidence type="ECO:0000313" key="2">
    <source>
        <dbReference type="Proteomes" id="UP000054485"/>
    </source>
</evidence>
<proteinExistence type="predicted"/>
<dbReference type="Pfam" id="PF18759">
    <property type="entry name" value="Plavaka"/>
    <property type="match status" value="1"/>
</dbReference>
<dbReference type="InParanoid" id="A0A0D0AJZ3"/>
<gene>
    <name evidence="1" type="ORF">CY34DRAFT_97728</name>
</gene>
<evidence type="ECO:0000313" key="1">
    <source>
        <dbReference type="EMBL" id="KIK34572.1"/>
    </source>
</evidence>
<protein>
    <submittedName>
        <fullName evidence="1">Uncharacterized protein</fullName>
    </submittedName>
</protein>